<comment type="caution">
    <text evidence="3">The sequence shown here is derived from an EMBL/GenBank/DDBJ whole genome shotgun (WGS) entry which is preliminary data.</text>
</comment>
<sequence length="138" mass="15662">MLCGGRFSHLLAQYLGLHLMQLRDDVRFLPDREVERASLLAGTRRRDDMVVFDYRRYETDKVALAERVASRGGAVVLFTDPWLSPVSAGADTGHSGDGGHRTPRRTRRYRPPHHAVPRGPQLSCTCTEPRTRRHRADT</sequence>
<proteinExistence type="predicted"/>
<evidence type="ECO:0000313" key="3">
    <source>
        <dbReference type="EMBL" id="MFC5290136.1"/>
    </source>
</evidence>
<feature type="compositionally biased region" description="Basic residues" evidence="1">
    <location>
        <begin position="101"/>
        <end position="116"/>
    </location>
</feature>
<evidence type="ECO:0000313" key="4">
    <source>
        <dbReference type="Proteomes" id="UP001596157"/>
    </source>
</evidence>
<dbReference type="Gene3D" id="3.40.50.10490">
    <property type="entry name" value="Glucose-6-phosphate isomerase like protein, domain 1"/>
    <property type="match status" value="1"/>
</dbReference>
<organism evidence="3 4">
    <name type="scientific">Actinokineospora guangxiensis</name>
    <dbReference type="NCBI Taxonomy" id="1490288"/>
    <lineage>
        <taxon>Bacteria</taxon>
        <taxon>Bacillati</taxon>
        <taxon>Actinomycetota</taxon>
        <taxon>Actinomycetes</taxon>
        <taxon>Pseudonocardiales</taxon>
        <taxon>Pseudonocardiaceae</taxon>
        <taxon>Actinokineospora</taxon>
    </lineage>
</organism>
<accession>A0ABW0EW51</accession>
<keyword evidence="4" id="KW-1185">Reference proteome</keyword>
<protein>
    <submittedName>
        <fullName evidence="3">MurR/RpiR family transcriptional regulator</fullName>
    </submittedName>
</protein>
<dbReference type="InterPro" id="IPR001347">
    <property type="entry name" value="SIS_dom"/>
</dbReference>
<name>A0ABW0EW51_9PSEU</name>
<dbReference type="Proteomes" id="UP001596157">
    <property type="component" value="Unassembled WGS sequence"/>
</dbReference>
<evidence type="ECO:0000256" key="1">
    <source>
        <dbReference type="SAM" id="MobiDB-lite"/>
    </source>
</evidence>
<feature type="region of interest" description="Disordered" evidence="1">
    <location>
        <begin position="85"/>
        <end position="138"/>
    </location>
</feature>
<evidence type="ECO:0000259" key="2">
    <source>
        <dbReference type="Pfam" id="PF01380"/>
    </source>
</evidence>
<feature type="domain" description="SIS" evidence="2">
    <location>
        <begin position="3"/>
        <end position="92"/>
    </location>
</feature>
<dbReference type="Pfam" id="PF01380">
    <property type="entry name" value="SIS"/>
    <property type="match status" value="1"/>
</dbReference>
<dbReference type="RefSeq" id="WP_378250012.1">
    <property type="nucleotide sequence ID" value="NZ_JBHSKF010000014.1"/>
</dbReference>
<gene>
    <name evidence="3" type="ORF">ACFPM7_24030</name>
</gene>
<reference evidence="4" key="1">
    <citation type="journal article" date="2019" name="Int. J. Syst. Evol. Microbiol.">
        <title>The Global Catalogue of Microorganisms (GCM) 10K type strain sequencing project: providing services to taxonomists for standard genome sequencing and annotation.</title>
        <authorList>
            <consortium name="The Broad Institute Genomics Platform"/>
            <consortium name="The Broad Institute Genome Sequencing Center for Infectious Disease"/>
            <person name="Wu L."/>
            <person name="Ma J."/>
        </authorList>
    </citation>
    <scope>NUCLEOTIDE SEQUENCE [LARGE SCALE GENOMIC DNA]</scope>
    <source>
        <strain evidence="4">CCUG 59778</strain>
    </source>
</reference>
<dbReference type="EMBL" id="JBHSKF010000014">
    <property type="protein sequence ID" value="MFC5290136.1"/>
    <property type="molecule type" value="Genomic_DNA"/>
</dbReference>